<sequence length="108" mass="12334">MKPLFERSTTLFEKVFLTLVILSLIAFLVGCNVDLDILVYAGFGAYVILGFFAFMQPKKMMEVLKKENEDFLVRNQKRIPLIKTGFRFGGFTLAVLGIALGYIFTVYY</sequence>
<proteinExistence type="predicted"/>
<evidence type="ECO:0008006" key="4">
    <source>
        <dbReference type="Google" id="ProtNLM"/>
    </source>
</evidence>
<organism evidence="2 3">
    <name type="scientific">Dehalobacter restrictus (strain DSM 9455 / PER-K23)</name>
    <dbReference type="NCBI Taxonomy" id="871738"/>
    <lineage>
        <taxon>Bacteria</taxon>
        <taxon>Bacillati</taxon>
        <taxon>Bacillota</taxon>
        <taxon>Clostridia</taxon>
        <taxon>Eubacteriales</taxon>
        <taxon>Desulfitobacteriaceae</taxon>
        <taxon>Dehalobacter</taxon>
    </lineage>
</organism>
<keyword evidence="1" id="KW-0812">Transmembrane</keyword>
<reference evidence="2 3" key="1">
    <citation type="journal article" date="2013" name="Stand. Genomic Sci.">
        <title>Complete genome sequence of Dehalobacter restrictus PER-K23(T.).</title>
        <authorList>
            <person name="Kruse T."/>
            <person name="Maillard J."/>
            <person name="Goodwin L."/>
            <person name="Woyke T."/>
            <person name="Teshima H."/>
            <person name="Bruce D."/>
            <person name="Detter C."/>
            <person name="Tapia R."/>
            <person name="Han C."/>
            <person name="Huntemann M."/>
            <person name="Wei C.L."/>
            <person name="Han J."/>
            <person name="Chen A."/>
            <person name="Kyrpides N."/>
            <person name="Szeto E."/>
            <person name="Markowitz V."/>
            <person name="Ivanova N."/>
            <person name="Pagani I."/>
            <person name="Pati A."/>
            <person name="Pitluck S."/>
            <person name="Nolan M."/>
            <person name="Holliger C."/>
            <person name="Smidt H."/>
        </authorList>
    </citation>
    <scope>NUCLEOTIDE SEQUENCE [LARGE SCALE GENOMIC DNA]</scope>
    <source>
        <strain evidence="3">DSM 9455</strain>
    </source>
</reference>
<dbReference type="PROSITE" id="PS51257">
    <property type="entry name" value="PROKAR_LIPOPROTEIN"/>
    <property type="match status" value="1"/>
</dbReference>
<evidence type="ECO:0000313" key="3">
    <source>
        <dbReference type="Proteomes" id="UP000018934"/>
    </source>
</evidence>
<feature type="transmembrane region" description="Helical" evidence="1">
    <location>
        <begin position="37"/>
        <end position="55"/>
    </location>
</feature>
<accession>A0ABM5P4K7</accession>
<feature type="transmembrane region" description="Helical" evidence="1">
    <location>
        <begin position="12"/>
        <end position="31"/>
    </location>
</feature>
<keyword evidence="1" id="KW-0472">Membrane</keyword>
<feature type="transmembrane region" description="Helical" evidence="1">
    <location>
        <begin position="84"/>
        <end position="104"/>
    </location>
</feature>
<dbReference type="Proteomes" id="UP000018934">
    <property type="component" value="Chromosome"/>
</dbReference>
<evidence type="ECO:0000256" key="1">
    <source>
        <dbReference type="SAM" id="Phobius"/>
    </source>
</evidence>
<dbReference type="EMBL" id="CP007033">
    <property type="protein sequence ID" value="AHF09508.1"/>
    <property type="molecule type" value="Genomic_DNA"/>
</dbReference>
<evidence type="ECO:0000313" key="2">
    <source>
        <dbReference type="EMBL" id="AHF09508.1"/>
    </source>
</evidence>
<keyword evidence="3" id="KW-1185">Reference proteome</keyword>
<keyword evidence="1" id="KW-1133">Transmembrane helix</keyword>
<name>A0ABM5P4K7_DEHRP</name>
<gene>
    <name evidence="2" type="ORF">DEHRE_04985</name>
</gene>
<protein>
    <recommendedName>
        <fullName evidence="4">DUF3899 domain-containing protein</fullName>
    </recommendedName>
</protein>